<dbReference type="GO" id="GO:1990362">
    <property type="term" value="F:butanol dehydrogenase (NAD+) activity"/>
    <property type="evidence" value="ECO:0007669"/>
    <property type="project" value="InterPro"/>
</dbReference>
<dbReference type="InterPro" id="IPR056798">
    <property type="entry name" value="ADH_Fe_C"/>
</dbReference>
<dbReference type="SUPFAM" id="SSF56796">
    <property type="entry name" value="Dehydroquinate synthase-like"/>
    <property type="match status" value="1"/>
</dbReference>
<dbReference type="Pfam" id="PF00465">
    <property type="entry name" value="Fe-ADH"/>
    <property type="match status" value="1"/>
</dbReference>
<dbReference type="GO" id="GO:0046872">
    <property type="term" value="F:metal ion binding"/>
    <property type="evidence" value="ECO:0007669"/>
    <property type="project" value="InterPro"/>
</dbReference>
<evidence type="ECO:0000259" key="5">
    <source>
        <dbReference type="Pfam" id="PF25137"/>
    </source>
</evidence>
<dbReference type="Gene3D" id="1.20.1090.10">
    <property type="entry name" value="Dehydroquinate synthase-like - alpha domain"/>
    <property type="match status" value="1"/>
</dbReference>
<evidence type="ECO:0000313" key="7">
    <source>
        <dbReference type="Proteomes" id="UP000588051"/>
    </source>
</evidence>
<protein>
    <submittedName>
        <fullName evidence="6">Iron-containing alcohol dehydrogenase</fullName>
    </submittedName>
</protein>
<dbReference type="InterPro" id="IPR044731">
    <property type="entry name" value="BDH-like"/>
</dbReference>
<comment type="caution">
    <text evidence="6">The sequence shown here is derived from an EMBL/GenBank/DDBJ whole genome shotgun (WGS) entry which is preliminary data.</text>
</comment>
<dbReference type="Proteomes" id="UP000588051">
    <property type="component" value="Unassembled WGS sequence"/>
</dbReference>
<dbReference type="FunFam" id="1.20.1090.10:FF:000005">
    <property type="entry name" value="Alcohol dehydrogenase YqhD"/>
    <property type="match status" value="1"/>
</dbReference>
<accession>A0A850QNP6</accession>
<dbReference type="Pfam" id="PF25137">
    <property type="entry name" value="ADH_Fe_C"/>
    <property type="match status" value="1"/>
</dbReference>
<evidence type="ECO:0000256" key="3">
    <source>
        <dbReference type="ARBA" id="ARBA00023002"/>
    </source>
</evidence>
<dbReference type="GO" id="GO:0005829">
    <property type="term" value="C:cytosol"/>
    <property type="evidence" value="ECO:0007669"/>
    <property type="project" value="TreeGrafter"/>
</dbReference>
<dbReference type="InterPro" id="IPR018211">
    <property type="entry name" value="ADH_Fe_CS"/>
</dbReference>
<evidence type="ECO:0000256" key="1">
    <source>
        <dbReference type="ARBA" id="ARBA00001962"/>
    </source>
</evidence>
<dbReference type="PANTHER" id="PTHR43633:SF1">
    <property type="entry name" value="ALCOHOL DEHYDROGENASE YQHD"/>
    <property type="match status" value="1"/>
</dbReference>
<dbReference type="InterPro" id="IPR001670">
    <property type="entry name" value="ADH_Fe/GldA"/>
</dbReference>
<dbReference type="PANTHER" id="PTHR43633">
    <property type="entry name" value="ALCOHOL DEHYDROGENASE YQHD"/>
    <property type="match status" value="1"/>
</dbReference>
<dbReference type="FunFam" id="3.40.50.1970:FF:000003">
    <property type="entry name" value="Alcohol dehydrogenase, iron-containing"/>
    <property type="match status" value="1"/>
</dbReference>
<name>A0A850QNP6_9BURK</name>
<dbReference type="AlphaFoldDB" id="A0A850QNP6"/>
<dbReference type="EMBL" id="JABXYJ010000005">
    <property type="protein sequence ID" value="NVO78320.1"/>
    <property type="molecule type" value="Genomic_DNA"/>
</dbReference>
<sequence>MLNFDFYNPTQILFGQGRIADLNKAIPASAKVLLLYGGGSIKTNGVFDEVMTALGSRQVTEFTGIEPNPSYETLMKAVALIKESQIDFLLAVGGGSVIDGTKFIAAAALFEGGDPWAILEKRGTNITQALPFGTVLTLPATGSEMNSGAVVTRKSINAKLAFSSRHCFPKFSVLDPAKTYTLPVRQIGNGAVDAFVHVMEQYLTYPVNSPVQDRFAEGLLKTLIEEGPKALANPHDYDVRANLMWCATMALNGLIATGVPQDWATHMIGHELTALHGIDHAQTLAIVLPSMLRVRKEAKRAKLLQFAERVWDLREGNDDTRIDTAISKMQDYFEQMGVKTRLRDYGLNSSHISSLISALETHRMVALGEKRDVTPAISQQVLELSL</sequence>
<comment type="similarity">
    <text evidence="2">Belongs to the iron-containing alcohol dehydrogenase family.</text>
</comment>
<gene>
    <name evidence="6" type="ORF">HV832_10815</name>
</gene>
<evidence type="ECO:0000313" key="6">
    <source>
        <dbReference type="EMBL" id="NVO78320.1"/>
    </source>
</evidence>
<dbReference type="CDD" id="cd08187">
    <property type="entry name" value="BDH"/>
    <property type="match status" value="1"/>
</dbReference>
<dbReference type="PROSITE" id="PS00060">
    <property type="entry name" value="ADH_IRON_2"/>
    <property type="match status" value="1"/>
</dbReference>
<organism evidence="6 7">
    <name type="scientific">Undibacterium oligocarboniphilum</name>
    <dbReference type="NCBI Taxonomy" id="666702"/>
    <lineage>
        <taxon>Bacteria</taxon>
        <taxon>Pseudomonadati</taxon>
        <taxon>Pseudomonadota</taxon>
        <taxon>Betaproteobacteria</taxon>
        <taxon>Burkholderiales</taxon>
        <taxon>Oxalobacteraceae</taxon>
        <taxon>Undibacterium</taxon>
    </lineage>
</organism>
<keyword evidence="3" id="KW-0560">Oxidoreductase</keyword>
<evidence type="ECO:0000256" key="2">
    <source>
        <dbReference type="ARBA" id="ARBA00007358"/>
    </source>
</evidence>
<evidence type="ECO:0000259" key="4">
    <source>
        <dbReference type="Pfam" id="PF00465"/>
    </source>
</evidence>
<dbReference type="RefSeq" id="WP_176803841.1">
    <property type="nucleotide sequence ID" value="NZ_JABXYJ010000005.1"/>
</dbReference>
<dbReference type="GO" id="GO:0008106">
    <property type="term" value="F:alcohol dehydrogenase (NADP+) activity"/>
    <property type="evidence" value="ECO:0007669"/>
    <property type="project" value="TreeGrafter"/>
</dbReference>
<feature type="domain" description="Fe-containing alcohol dehydrogenase-like C-terminal" evidence="5">
    <location>
        <begin position="190"/>
        <end position="356"/>
    </location>
</feature>
<proteinExistence type="inferred from homology"/>
<keyword evidence="7" id="KW-1185">Reference proteome</keyword>
<reference evidence="6 7" key="1">
    <citation type="submission" date="2020-06" db="EMBL/GenBank/DDBJ databases">
        <authorList>
            <person name="Qiu C."/>
            <person name="Liu Z."/>
        </authorList>
    </citation>
    <scope>NUCLEOTIDE SEQUENCE [LARGE SCALE GENOMIC DNA]</scope>
    <source>
        <strain evidence="6 7">EM 1</strain>
    </source>
</reference>
<dbReference type="Gene3D" id="3.40.50.1970">
    <property type="match status" value="1"/>
</dbReference>
<comment type="cofactor">
    <cofactor evidence="1">
        <name>Fe cation</name>
        <dbReference type="ChEBI" id="CHEBI:24875"/>
    </cofactor>
</comment>
<dbReference type="GO" id="GO:1990002">
    <property type="term" value="F:methylglyoxal reductase (NADPH) (acetol producing) activity"/>
    <property type="evidence" value="ECO:0007669"/>
    <property type="project" value="TreeGrafter"/>
</dbReference>
<feature type="domain" description="Alcohol dehydrogenase iron-type/glycerol dehydrogenase GldA" evidence="4">
    <location>
        <begin position="9"/>
        <end position="176"/>
    </location>
</feature>